<dbReference type="SUPFAM" id="SSF57997">
    <property type="entry name" value="Tropomyosin"/>
    <property type="match status" value="1"/>
</dbReference>
<evidence type="ECO:0000256" key="1">
    <source>
        <dbReference type="SAM" id="Coils"/>
    </source>
</evidence>
<feature type="compositionally biased region" description="Basic and acidic residues" evidence="2">
    <location>
        <begin position="62"/>
        <end position="80"/>
    </location>
</feature>
<dbReference type="OrthoDB" id="9882837at2759"/>
<dbReference type="EMBL" id="LSYS01002180">
    <property type="protein sequence ID" value="OPJ86790.1"/>
    <property type="molecule type" value="Genomic_DNA"/>
</dbReference>
<comment type="caution">
    <text evidence="3">The sequence shown here is derived from an EMBL/GenBank/DDBJ whole genome shotgun (WGS) entry which is preliminary data.</text>
</comment>
<keyword evidence="4" id="KW-1185">Reference proteome</keyword>
<reference evidence="3 4" key="1">
    <citation type="submission" date="2016-02" db="EMBL/GenBank/DDBJ databases">
        <title>Band-tailed pigeon sequencing and assembly.</title>
        <authorList>
            <person name="Soares A.E."/>
            <person name="Novak B.J."/>
            <person name="Rice E.S."/>
            <person name="O'Connell B."/>
            <person name="Chang D."/>
            <person name="Weber S."/>
            <person name="Shapiro B."/>
        </authorList>
    </citation>
    <scope>NUCLEOTIDE SEQUENCE [LARGE SCALE GENOMIC DNA]</scope>
    <source>
        <strain evidence="3">BTP2013</strain>
        <tissue evidence="3">Blood</tissue>
    </source>
</reference>
<dbReference type="PANTHER" id="PTHR35979:SF1">
    <property type="entry name" value="SINGLE-PASS MEMBRANE AND COILED-COIL DOMAIN-CONTAINING PROTEIN 1"/>
    <property type="match status" value="1"/>
</dbReference>
<evidence type="ECO:0000313" key="4">
    <source>
        <dbReference type="Proteomes" id="UP000190648"/>
    </source>
</evidence>
<proteinExistence type="predicted"/>
<feature type="compositionally biased region" description="Polar residues" evidence="2">
    <location>
        <begin position="113"/>
        <end position="135"/>
    </location>
</feature>
<organism evidence="3 4">
    <name type="scientific">Patagioenas fasciata monilis</name>
    <dbReference type="NCBI Taxonomy" id="372326"/>
    <lineage>
        <taxon>Eukaryota</taxon>
        <taxon>Metazoa</taxon>
        <taxon>Chordata</taxon>
        <taxon>Craniata</taxon>
        <taxon>Vertebrata</taxon>
        <taxon>Euteleostomi</taxon>
        <taxon>Archelosauria</taxon>
        <taxon>Archosauria</taxon>
        <taxon>Dinosauria</taxon>
        <taxon>Saurischia</taxon>
        <taxon>Theropoda</taxon>
        <taxon>Coelurosauria</taxon>
        <taxon>Aves</taxon>
        <taxon>Neognathae</taxon>
        <taxon>Neoaves</taxon>
        <taxon>Columbimorphae</taxon>
        <taxon>Columbiformes</taxon>
        <taxon>Columbidae</taxon>
        <taxon>Patagioenas</taxon>
    </lineage>
</organism>
<dbReference type="InterPro" id="IPR027875">
    <property type="entry name" value="DUF4547"/>
</dbReference>
<evidence type="ECO:0000256" key="2">
    <source>
        <dbReference type="SAM" id="MobiDB-lite"/>
    </source>
</evidence>
<feature type="region of interest" description="Disordered" evidence="2">
    <location>
        <begin position="62"/>
        <end position="146"/>
    </location>
</feature>
<feature type="compositionally biased region" description="Low complexity" evidence="2">
    <location>
        <begin position="81"/>
        <end position="112"/>
    </location>
</feature>
<sequence>MAKASISLHSLKETLNRVETKLQTVEAQFGDLDSSLQELAQKFELLEKELGQDTSWTRVLGERLGSEEERQPGRRERLVSEGRAGAARRPPLREPAALPAAGAVPVTAAGPGSCSSSQTKEQGRTSSAAQESFISPSERGAESVTEAAFEGHAYTEKLAGWKVKSELSDTELAEWKVKVLMLC</sequence>
<name>A0A1V4KQR6_PATFA</name>
<gene>
    <name evidence="3" type="ORF">AV530_009011</name>
</gene>
<dbReference type="PANTHER" id="PTHR35979">
    <property type="entry name" value="SINGLE-PASS MEMBRANE AND COILED-COIL DOMAIN-CONTAINING PROTEIN 1"/>
    <property type="match status" value="1"/>
</dbReference>
<dbReference type="AlphaFoldDB" id="A0A1V4KQR6"/>
<evidence type="ECO:0000313" key="3">
    <source>
        <dbReference type="EMBL" id="OPJ86790.1"/>
    </source>
</evidence>
<feature type="coiled-coil region" evidence="1">
    <location>
        <begin position="1"/>
        <end position="28"/>
    </location>
</feature>
<keyword evidence="1" id="KW-0175">Coiled coil</keyword>
<protein>
    <submittedName>
        <fullName evidence="3">Single-pass membrane and coiled-coil domain-containing protein 1</fullName>
    </submittedName>
</protein>
<dbReference type="Proteomes" id="UP000190648">
    <property type="component" value="Unassembled WGS sequence"/>
</dbReference>
<accession>A0A1V4KQR6</accession>